<accession>A0A445LXU7</accession>
<reference evidence="1 2" key="1">
    <citation type="submission" date="2018-09" db="EMBL/GenBank/DDBJ databases">
        <title>A high-quality reference genome of wild soybean provides a powerful tool to mine soybean genomes.</title>
        <authorList>
            <person name="Xie M."/>
            <person name="Chung C.Y.L."/>
            <person name="Li M.-W."/>
            <person name="Wong F.-L."/>
            <person name="Chan T.-F."/>
            <person name="Lam H.-M."/>
        </authorList>
    </citation>
    <scope>NUCLEOTIDE SEQUENCE [LARGE SCALE GENOMIC DNA]</scope>
    <source>
        <strain evidence="2">cv. W05</strain>
        <tissue evidence="1">Hypocotyl of etiolated seedlings</tissue>
    </source>
</reference>
<dbReference type="EMBL" id="QZWG01000001">
    <property type="protein sequence ID" value="RZC28142.1"/>
    <property type="molecule type" value="Genomic_DNA"/>
</dbReference>
<evidence type="ECO:0000313" key="2">
    <source>
        <dbReference type="Proteomes" id="UP000289340"/>
    </source>
</evidence>
<proteinExistence type="predicted"/>
<protein>
    <submittedName>
        <fullName evidence="1">Uncharacterized protein</fullName>
    </submittedName>
</protein>
<organism evidence="1 2">
    <name type="scientific">Glycine soja</name>
    <name type="common">Wild soybean</name>
    <dbReference type="NCBI Taxonomy" id="3848"/>
    <lineage>
        <taxon>Eukaryota</taxon>
        <taxon>Viridiplantae</taxon>
        <taxon>Streptophyta</taxon>
        <taxon>Embryophyta</taxon>
        <taxon>Tracheophyta</taxon>
        <taxon>Spermatophyta</taxon>
        <taxon>Magnoliopsida</taxon>
        <taxon>eudicotyledons</taxon>
        <taxon>Gunneridae</taxon>
        <taxon>Pentapetalae</taxon>
        <taxon>rosids</taxon>
        <taxon>fabids</taxon>
        <taxon>Fabales</taxon>
        <taxon>Fabaceae</taxon>
        <taxon>Papilionoideae</taxon>
        <taxon>50 kb inversion clade</taxon>
        <taxon>NPAAA clade</taxon>
        <taxon>indigoferoid/millettioid clade</taxon>
        <taxon>Phaseoleae</taxon>
        <taxon>Glycine</taxon>
        <taxon>Glycine subgen. Soja</taxon>
    </lineage>
</organism>
<evidence type="ECO:0000313" key="1">
    <source>
        <dbReference type="EMBL" id="RZC28142.1"/>
    </source>
</evidence>
<comment type="caution">
    <text evidence="1">The sequence shown here is derived from an EMBL/GenBank/DDBJ whole genome shotgun (WGS) entry which is preliminary data.</text>
</comment>
<sequence length="84" mass="9099">MRSIATAHASSLLLNLTKEKSKGFGIDEFPFDVGAVEALQNPLPWTPNPSPAPLQSLTGVVTSQSLINKLLGFLVVRVRVRENN</sequence>
<dbReference type="Proteomes" id="UP000289340">
    <property type="component" value="Chromosome 1"/>
</dbReference>
<gene>
    <name evidence="1" type="ORF">D0Y65_000242</name>
</gene>
<keyword evidence="2" id="KW-1185">Reference proteome</keyword>
<dbReference type="AlphaFoldDB" id="A0A445LXU7"/>
<name>A0A445LXU7_GLYSO</name>